<dbReference type="Proteomes" id="UP000617628">
    <property type="component" value="Unassembled WGS sequence"/>
</dbReference>
<name>A0A934RYZ6_9BACT</name>
<evidence type="ECO:0000259" key="3">
    <source>
        <dbReference type="PROSITE" id="PS50930"/>
    </source>
</evidence>
<evidence type="ECO:0000313" key="5">
    <source>
        <dbReference type="Proteomes" id="UP000617628"/>
    </source>
</evidence>
<dbReference type="EMBL" id="JAENIL010000013">
    <property type="protein sequence ID" value="MBK1876912.1"/>
    <property type="molecule type" value="Genomic_DNA"/>
</dbReference>
<dbReference type="PROSITE" id="PS50110">
    <property type="entry name" value="RESPONSE_REGULATORY"/>
    <property type="match status" value="1"/>
</dbReference>
<feature type="domain" description="Response regulatory" evidence="2">
    <location>
        <begin position="2"/>
        <end position="113"/>
    </location>
</feature>
<evidence type="ECO:0000259" key="2">
    <source>
        <dbReference type="PROSITE" id="PS50110"/>
    </source>
</evidence>
<dbReference type="Pfam" id="PF04397">
    <property type="entry name" value="LytTR"/>
    <property type="match status" value="1"/>
</dbReference>
<accession>A0A934RYZ6</accession>
<organism evidence="4 5">
    <name type="scientific">Pelagicoccus mobilis</name>
    <dbReference type="NCBI Taxonomy" id="415221"/>
    <lineage>
        <taxon>Bacteria</taxon>
        <taxon>Pseudomonadati</taxon>
        <taxon>Verrucomicrobiota</taxon>
        <taxon>Opitutia</taxon>
        <taxon>Puniceicoccales</taxon>
        <taxon>Pelagicoccaceae</taxon>
        <taxon>Pelagicoccus</taxon>
    </lineage>
</organism>
<feature type="modified residue" description="4-aspartylphosphate" evidence="1">
    <location>
        <position position="53"/>
    </location>
</feature>
<dbReference type="InterPro" id="IPR046947">
    <property type="entry name" value="LytR-like"/>
</dbReference>
<dbReference type="GO" id="GO:0003677">
    <property type="term" value="F:DNA binding"/>
    <property type="evidence" value="ECO:0007669"/>
    <property type="project" value="InterPro"/>
</dbReference>
<dbReference type="PANTHER" id="PTHR37299:SF1">
    <property type="entry name" value="STAGE 0 SPORULATION PROTEIN A HOMOLOG"/>
    <property type="match status" value="1"/>
</dbReference>
<dbReference type="AlphaFoldDB" id="A0A934RYZ6"/>
<dbReference type="SMART" id="SM00448">
    <property type="entry name" value="REC"/>
    <property type="match status" value="1"/>
</dbReference>
<protein>
    <submittedName>
        <fullName evidence="4">Response regulator transcription factor</fullName>
    </submittedName>
</protein>
<proteinExistence type="predicted"/>
<gene>
    <name evidence="4" type="ORF">JIN87_08540</name>
</gene>
<reference evidence="4" key="1">
    <citation type="submission" date="2021-01" db="EMBL/GenBank/DDBJ databases">
        <title>Modified the classification status of verrucomicrobia.</title>
        <authorList>
            <person name="Feng X."/>
        </authorList>
    </citation>
    <scope>NUCLEOTIDE SEQUENCE</scope>
    <source>
        <strain evidence="4">KCTC 13126</strain>
    </source>
</reference>
<keyword evidence="1" id="KW-0597">Phosphoprotein</keyword>
<dbReference type="InterPro" id="IPR001789">
    <property type="entry name" value="Sig_transdc_resp-reg_receiver"/>
</dbReference>
<dbReference type="Gene3D" id="3.40.50.2300">
    <property type="match status" value="1"/>
</dbReference>
<evidence type="ECO:0000256" key="1">
    <source>
        <dbReference type="PROSITE-ProRule" id="PRU00169"/>
    </source>
</evidence>
<dbReference type="Gene3D" id="2.40.50.1020">
    <property type="entry name" value="LytTr DNA-binding domain"/>
    <property type="match status" value="1"/>
</dbReference>
<dbReference type="SMART" id="SM00850">
    <property type="entry name" value="LytTR"/>
    <property type="match status" value="1"/>
</dbReference>
<evidence type="ECO:0000313" key="4">
    <source>
        <dbReference type="EMBL" id="MBK1876912.1"/>
    </source>
</evidence>
<dbReference type="InterPro" id="IPR011006">
    <property type="entry name" value="CheY-like_superfamily"/>
</dbReference>
<keyword evidence="5" id="KW-1185">Reference proteome</keyword>
<dbReference type="GO" id="GO:0000156">
    <property type="term" value="F:phosphorelay response regulator activity"/>
    <property type="evidence" value="ECO:0007669"/>
    <property type="project" value="InterPro"/>
</dbReference>
<dbReference type="Pfam" id="PF00072">
    <property type="entry name" value="Response_reg"/>
    <property type="match status" value="1"/>
</dbReference>
<dbReference type="PANTHER" id="PTHR37299">
    <property type="entry name" value="TRANSCRIPTIONAL REGULATOR-RELATED"/>
    <property type="match status" value="1"/>
</dbReference>
<dbReference type="PROSITE" id="PS50930">
    <property type="entry name" value="HTH_LYTTR"/>
    <property type="match status" value="1"/>
</dbReference>
<comment type="caution">
    <text evidence="4">The sequence shown here is derived from an EMBL/GenBank/DDBJ whole genome shotgun (WGS) entry which is preliminary data.</text>
</comment>
<feature type="domain" description="HTH LytTR-type" evidence="3">
    <location>
        <begin position="143"/>
        <end position="245"/>
    </location>
</feature>
<dbReference type="RefSeq" id="WP_200355128.1">
    <property type="nucleotide sequence ID" value="NZ_JAENIL010000013.1"/>
</dbReference>
<dbReference type="SUPFAM" id="SSF52172">
    <property type="entry name" value="CheY-like"/>
    <property type="match status" value="1"/>
</dbReference>
<dbReference type="InterPro" id="IPR007492">
    <property type="entry name" value="LytTR_DNA-bd_dom"/>
</dbReference>
<sequence length="245" mass="27592">MRAFIVEDSRLARQELKGLLKAFDSIEIVGEAENADEAIAQIKKLQPELLFLDIHLPGKDGFEILEELDEAPQVIFTTAYDQYALKAFEYNALDYLQKPIQTDRLATALEKMTQSTVGLDGPASRDASSHQPAPLTSASQVFVKDGDRCWFVKVADIRLLEIEGSYTRIHFADNRPTIPKTLNQLEERLDPGQFFRANRQQIVNLKHISGIEPWFSGGLKLTLSAGEEVEISRRQASKFKELTSL</sequence>